<dbReference type="InterPro" id="IPR002081">
    <property type="entry name" value="Cryptochrome/DNA_photolyase_1"/>
</dbReference>
<comment type="caution">
    <text evidence="9">The sequence shown here is derived from an EMBL/GenBank/DDBJ whole genome shotgun (WGS) entry which is preliminary data.</text>
</comment>
<evidence type="ECO:0000256" key="7">
    <source>
        <dbReference type="RuleBase" id="RU004182"/>
    </source>
</evidence>
<comment type="cofactor">
    <cofactor evidence="6">
        <name>FAD</name>
        <dbReference type="ChEBI" id="CHEBI:57692"/>
    </cofactor>
    <text evidence="6">Binds 1 FAD per subunit.</text>
</comment>
<dbReference type="Proteomes" id="UP000053586">
    <property type="component" value="Unassembled WGS sequence"/>
</dbReference>
<dbReference type="Pfam" id="PF00875">
    <property type="entry name" value="DNA_photolyase"/>
    <property type="match status" value="1"/>
</dbReference>
<comment type="cofactor">
    <cofactor evidence="1">
        <name>(6R)-5,10-methylene-5,6,7,8-tetrahydrofolate</name>
        <dbReference type="ChEBI" id="CHEBI:15636"/>
    </cofactor>
</comment>
<evidence type="ECO:0000256" key="4">
    <source>
        <dbReference type="ARBA" id="ARBA00022827"/>
    </source>
</evidence>
<dbReference type="Pfam" id="PF03441">
    <property type="entry name" value="FAD_binding_7"/>
    <property type="match status" value="1"/>
</dbReference>
<dbReference type="GO" id="GO:0003904">
    <property type="term" value="F:deoxyribodipyrimidine photo-lyase activity"/>
    <property type="evidence" value="ECO:0007669"/>
    <property type="project" value="UniProtKB-EC"/>
</dbReference>
<dbReference type="GO" id="GO:0003677">
    <property type="term" value="F:DNA binding"/>
    <property type="evidence" value="ECO:0007669"/>
    <property type="project" value="TreeGrafter"/>
</dbReference>
<evidence type="ECO:0000256" key="2">
    <source>
        <dbReference type="ARBA" id="ARBA00005862"/>
    </source>
</evidence>
<dbReference type="PANTHER" id="PTHR11455:SF9">
    <property type="entry name" value="CRYPTOCHROME CIRCADIAN CLOCK 5 ISOFORM X1"/>
    <property type="match status" value="1"/>
</dbReference>
<dbReference type="InterPro" id="IPR018394">
    <property type="entry name" value="DNA_photolyase_1_CS_C"/>
</dbReference>
<dbReference type="AlphaFoldDB" id="H5T9H3"/>
<comment type="similarity">
    <text evidence="7">Belongs to the DNA photolyase family.</text>
</comment>
<evidence type="ECO:0000256" key="3">
    <source>
        <dbReference type="ARBA" id="ARBA00022630"/>
    </source>
</evidence>
<protein>
    <submittedName>
        <fullName evidence="9">Deoxyribodipyrimidine photo-lyase</fullName>
        <ecNumber evidence="9">4.1.99.3</ecNumber>
    </submittedName>
</protein>
<dbReference type="GO" id="GO:0006950">
    <property type="term" value="P:response to stress"/>
    <property type="evidence" value="ECO:0007669"/>
    <property type="project" value="UniProtKB-ARBA"/>
</dbReference>
<dbReference type="InterPro" id="IPR006050">
    <property type="entry name" value="DNA_photolyase_N"/>
</dbReference>
<dbReference type="EMBL" id="BAET01000007">
    <property type="protein sequence ID" value="GAB54950.1"/>
    <property type="molecule type" value="Genomic_DNA"/>
</dbReference>
<evidence type="ECO:0000313" key="9">
    <source>
        <dbReference type="EMBL" id="GAB54950.1"/>
    </source>
</evidence>
<dbReference type="PROSITE" id="PS51645">
    <property type="entry name" value="PHR_CRY_ALPHA_BETA"/>
    <property type="match status" value="1"/>
</dbReference>
<name>H5T9H3_9ALTE</name>
<accession>H5T9H3</accession>
<dbReference type="SUPFAM" id="SSF48173">
    <property type="entry name" value="Cryptochrome/photolyase FAD-binding domain"/>
    <property type="match status" value="1"/>
</dbReference>
<keyword evidence="3 6" id="KW-0285">Flavoprotein</keyword>
<dbReference type="STRING" id="56804.BAE46_00430"/>
<keyword evidence="9" id="KW-0456">Lyase</keyword>
<evidence type="ECO:0000313" key="10">
    <source>
        <dbReference type="Proteomes" id="UP000053586"/>
    </source>
</evidence>
<dbReference type="EC" id="4.1.99.3" evidence="9"/>
<dbReference type="Gene3D" id="1.25.40.80">
    <property type="match status" value="1"/>
</dbReference>
<dbReference type="SUPFAM" id="SSF52425">
    <property type="entry name" value="Cryptochrome/photolyase, N-terminal domain"/>
    <property type="match status" value="1"/>
</dbReference>
<keyword evidence="4 6" id="KW-0274">FAD</keyword>
<evidence type="ECO:0000259" key="8">
    <source>
        <dbReference type="PROSITE" id="PS51645"/>
    </source>
</evidence>
<dbReference type="RefSeq" id="WP_006003556.1">
    <property type="nucleotide sequence ID" value="NZ_BAET01000007.1"/>
</dbReference>
<evidence type="ECO:0000256" key="5">
    <source>
        <dbReference type="ARBA" id="ARBA00022991"/>
    </source>
</evidence>
<dbReference type="Gene3D" id="1.10.579.10">
    <property type="entry name" value="DNA Cyclobutane Dipyrimidine Photolyase, subunit A, domain 3"/>
    <property type="match status" value="1"/>
</dbReference>
<dbReference type="InterPro" id="IPR036155">
    <property type="entry name" value="Crypto/Photolyase_N_sf"/>
</dbReference>
<reference evidence="9 10" key="2">
    <citation type="journal article" date="2017" name="Antonie Van Leeuwenhoek">
        <title>Rhizobium rhizosphaerae sp. nov., a novel species isolated from rice rhizosphere.</title>
        <authorList>
            <person name="Zhao J.J."/>
            <person name="Zhang J."/>
            <person name="Zhang R.J."/>
            <person name="Zhang C.W."/>
            <person name="Yin H.Q."/>
            <person name="Zhang X.X."/>
        </authorList>
    </citation>
    <scope>NUCLEOTIDE SEQUENCE [LARGE SCALE GENOMIC DNA]</scope>
    <source>
        <strain evidence="9 10">ACAM 611</strain>
    </source>
</reference>
<dbReference type="PANTHER" id="PTHR11455">
    <property type="entry name" value="CRYPTOCHROME"/>
    <property type="match status" value="1"/>
</dbReference>
<reference evidence="9 10" key="1">
    <citation type="journal article" date="2012" name="J. Bacteriol.">
        <title>Genome sequence of proteorhodopsin-containing sea ice bacterium Glaciecola punicea ACAM 611T.</title>
        <authorList>
            <person name="Qin Q.-L."/>
            <person name="Xie B.-B."/>
            <person name="Shu Y.-L."/>
            <person name="Rong J.-C."/>
            <person name="Zhao D.-L."/>
            <person name="Zhang X.-Y."/>
            <person name="Chen X.-L."/>
            <person name="Zhou B.-C."/>
            <person name="Zhanga Y.-Z."/>
        </authorList>
    </citation>
    <scope>NUCLEOTIDE SEQUENCE [LARGE SCALE GENOMIC DNA]</scope>
    <source>
        <strain evidence="9 10">ACAM 611</strain>
    </source>
</reference>
<dbReference type="PROSITE" id="PS00394">
    <property type="entry name" value="DNA_PHOTOLYASES_1_1"/>
    <property type="match status" value="1"/>
</dbReference>
<comment type="similarity">
    <text evidence="2">Belongs to the DNA photolyase class-1 family.</text>
</comment>
<dbReference type="InterPro" id="IPR014729">
    <property type="entry name" value="Rossmann-like_a/b/a_fold"/>
</dbReference>
<dbReference type="eggNOG" id="COG0415">
    <property type="taxonomic scope" value="Bacteria"/>
</dbReference>
<dbReference type="InterPro" id="IPR036134">
    <property type="entry name" value="Crypto/Photolyase_FAD-like_sf"/>
</dbReference>
<feature type="binding site" evidence="6">
    <location>
        <position position="226"/>
    </location>
    <ligand>
        <name>FAD</name>
        <dbReference type="ChEBI" id="CHEBI:57692"/>
    </ligand>
</feature>
<dbReference type="InterPro" id="IPR005101">
    <property type="entry name" value="Cryptochr/Photolyase_FAD-bd"/>
</dbReference>
<proteinExistence type="inferred from homology"/>
<evidence type="ECO:0000256" key="6">
    <source>
        <dbReference type="PIRSR" id="PIRSR602081-1"/>
    </source>
</evidence>
<feature type="binding site" evidence="6">
    <location>
        <position position="277"/>
    </location>
    <ligand>
        <name>FAD</name>
        <dbReference type="ChEBI" id="CHEBI:57692"/>
    </ligand>
</feature>
<organism evidence="9 10">
    <name type="scientific">Glaciecola punicea ACAM 611</name>
    <dbReference type="NCBI Taxonomy" id="1121923"/>
    <lineage>
        <taxon>Bacteria</taxon>
        <taxon>Pseudomonadati</taxon>
        <taxon>Pseudomonadota</taxon>
        <taxon>Gammaproteobacteria</taxon>
        <taxon>Alteromonadales</taxon>
        <taxon>Alteromonadaceae</taxon>
        <taxon>Glaciecola</taxon>
    </lineage>
</organism>
<keyword evidence="10" id="KW-1185">Reference proteome</keyword>
<keyword evidence="5 7" id="KW-0157">Chromophore</keyword>
<feature type="domain" description="Photolyase/cryptochrome alpha/beta" evidence="8">
    <location>
        <begin position="17"/>
        <end position="146"/>
    </location>
</feature>
<dbReference type="Gene3D" id="3.40.50.620">
    <property type="entry name" value="HUPs"/>
    <property type="match status" value="1"/>
</dbReference>
<dbReference type="PRINTS" id="PR00147">
    <property type="entry name" value="DNAPHOTLYASE"/>
</dbReference>
<gene>
    <name evidence="9" type="primary">phrB</name>
    <name evidence="9" type="ORF">GPUN_0815</name>
</gene>
<dbReference type="GO" id="GO:0009416">
    <property type="term" value="P:response to light stimulus"/>
    <property type="evidence" value="ECO:0007669"/>
    <property type="project" value="TreeGrafter"/>
</dbReference>
<dbReference type="GO" id="GO:0006139">
    <property type="term" value="P:nucleobase-containing compound metabolic process"/>
    <property type="evidence" value="ECO:0007669"/>
    <property type="project" value="UniProtKB-ARBA"/>
</dbReference>
<sequence>MAVASTMQGSHANTSDTFSLVWLKRDLRLRDHKPLVDAITLGKPIVIAYVIEPLQLADPHMDLRHWRFICESIADLNQQLLPFNITVSIFQKDMLSVVEALTHQGLSHIFSHQEIGLQTSYLRDIELEKWCKQHHVKWQESAYSAVKRPLHHRYAWRKHWYQQISAPVVDPVLSDIKPYTKNLAFSVLLEELPQAWLTPASLFQPGGEKRAWYTLHDFFKARGKRYFGNIGKPDEARTTCSRLSPYLAWGNISIRQVFQQALEHRHRDGWARSIEAFCARLSWHCHFIQKFESEHHMQFRPVNKAYGKFEYDSSTLSHELLIAWQQGKTGVPIVDASMRALIATGYLNFRMRAMVVSFLCHHLNIDWLRGVDYLGKLFLDFEPGIHYPQFQMQAGITGTNTIRIYSPIKQSQEKDPDGVFIRKWVPEIASLPNHYIHEPALMPPLEAAMHNINVERDYCLPIVDVTLAAKKARDRLWAFRKRDDVKREAKRVLRKHSVLN</sequence>
<evidence type="ECO:0000256" key="1">
    <source>
        <dbReference type="ARBA" id="ARBA00001932"/>
    </source>
</evidence>
<dbReference type="GO" id="GO:0071949">
    <property type="term" value="F:FAD binding"/>
    <property type="evidence" value="ECO:0007669"/>
    <property type="project" value="TreeGrafter"/>
</dbReference>